<dbReference type="InterPro" id="IPR012952">
    <property type="entry name" value="BING4_C_dom"/>
</dbReference>
<evidence type="ECO:0000256" key="5">
    <source>
        <dbReference type="ARBA" id="ARBA00023242"/>
    </source>
</evidence>
<reference evidence="8 9" key="1">
    <citation type="journal article" date="2012" name="Nucleic Acids Res.">
        <title>Sequencing of the smallest Apicomplexan genome from the human pathogen Babesia microti.</title>
        <authorList>
            <person name="Cornillot E."/>
            <person name="Hadj-Kaddour K."/>
            <person name="Dassouli A."/>
            <person name="Noel B."/>
            <person name="Ranwez V."/>
            <person name="Vacherie B."/>
            <person name="Augagneur Y."/>
            <person name="Bres V."/>
            <person name="Duclos A."/>
            <person name="Randazzo S."/>
            <person name="Carcy B."/>
            <person name="Debierre-Grockiego F."/>
            <person name="Delbecq S."/>
            <person name="Moubri-Menage K."/>
            <person name="Shams-Eldin H."/>
            <person name="Usmani-Brown S."/>
            <person name="Bringaud F."/>
            <person name="Wincker P."/>
            <person name="Vivares C.P."/>
            <person name="Schwarz R.T."/>
            <person name="Schetters T.P."/>
            <person name="Krause P.J."/>
            <person name="Gorenflot A."/>
            <person name="Berry V."/>
            <person name="Barbe V."/>
            <person name="Ben Mamoun C."/>
        </authorList>
    </citation>
    <scope>NUCLEOTIDE SEQUENCE [LARGE SCALE GENOMIC DNA]</scope>
    <source>
        <strain evidence="8 9">RI</strain>
    </source>
</reference>
<feature type="domain" description="BING4 C-terminal" evidence="7">
    <location>
        <begin position="333"/>
        <end position="412"/>
    </location>
</feature>
<dbReference type="InterPro" id="IPR015943">
    <property type="entry name" value="WD40/YVTN_repeat-like_dom_sf"/>
</dbReference>
<evidence type="ECO:0000259" key="7">
    <source>
        <dbReference type="SMART" id="SM01033"/>
    </source>
</evidence>
<dbReference type="InterPro" id="IPR019775">
    <property type="entry name" value="WD40_repeat_CS"/>
</dbReference>
<accession>I7J8C1</accession>
<keyword evidence="5" id="KW-0539">Nucleus</keyword>
<dbReference type="InterPro" id="IPR040315">
    <property type="entry name" value="WDR46/Utp7"/>
</dbReference>
<dbReference type="PROSITE" id="PS50082">
    <property type="entry name" value="WD_REPEATS_2"/>
    <property type="match status" value="1"/>
</dbReference>
<gene>
    <name evidence="8" type="ORF">BmR1_04g05575</name>
</gene>
<dbReference type="PROSITE" id="PS00678">
    <property type="entry name" value="WD_REPEATS_1"/>
    <property type="match status" value="1"/>
</dbReference>
<reference evidence="8 9" key="2">
    <citation type="journal article" date="2013" name="PLoS ONE">
        <title>Whole genome mapping and re-organization of the nuclear and mitochondrial genomes of Babesia microti isolates.</title>
        <authorList>
            <person name="Cornillot E."/>
            <person name="Dassouli A."/>
            <person name="Garg A."/>
            <person name="Pachikara N."/>
            <person name="Randazzo S."/>
            <person name="Depoix D."/>
            <person name="Carcy B."/>
            <person name="Delbecq S."/>
            <person name="Frutos R."/>
            <person name="Silva J.C."/>
            <person name="Sutton R."/>
            <person name="Krause P.J."/>
            <person name="Mamoun C.B."/>
        </authorList>
    </citation>
    <scope>NUCLEOTIDE SEQUENCE [LARGE SCALE GENOMIC DNA]</scope>
    <source>
        <strain evidence="8 9">RI</strain>
    </source>
</reference>
<dbReference type="AlphaFoldDB" id="I7J8C1"/>
<dbReference type="RefSeq" id="XP_021337174.1">
    <property type="nucleotide sequence ID" value="XM_021482407.1"/>
</dbReference>
<dbReference type="Pfam" id="PF08149">
    <property type="entry name" value="BING4CT"/>
    <property type="match status" value="1"/>
</dbReference>
<evidence type="ECO:0000256" key="1">
    <source>
        <dbReference type="ARBA" id="ARBA00004604"/>
    </source>
</evidence>
<organism evidence="8 9">
    <name type="scientific">Babesia microti (strain RI)</name>
    <dbReference type="NCBI Taxonomy" id="1133968"/>
    <lineage>
        <taxon>Eukaryota</taxon>
        <taxon>Sar</taxon>
        <taxon>Alveolata</taxon>
        <taxon>Apicomplexa</taxon>
        <taxon>Aconoidasida</taxon>
        <taxon>Piroplasmida</taxon>
        <taxon>Babesiidae</taxon>
        <taxon>Babesia</taxon>
    </lineage>
</organism>
<dbReference type="KEGG" id="bmic:BmR1_04g05575"/>
<evidence type="ECO:0000313" key="8">
    <source>
        <dbReference type="EMBL" id="CCF75313.2"/>
    </source>
</evidence>
<dbReference type="SMART" id="SM01033">
    <property type="entry name" value="BING4CT"/>
    <property type="match status" value="1"/>
</dbReference>
<evidence type="ECO:0000256" key="3">
    <source>
        <dbReference type="ARBA" id="ARBA00022574"/>
    </source>
</evidence>
<proteinExistence type="predicted"/>
<protein>
    <submittedName>
        <fullName evidence="8">UTP7, WDR46, U3 small nucleolar RNA-associated protein 7</fullName>
    </submittedName>
</protein>
<dbReference type="SUPFAM" id="SSF50978">
    <property type="entry name" value="WD40 repeat-like"/>
    <property type="match status" value="1"/>
</dbReference>
<dbReference type="Gene3D" id="2.130.10.10">
    <property type="entry name" value="YVTN repeat-like/Quinoprotein amine dehydrogenase"/>
    <property type="match status" value="1"/>
</dbReference>
<dbReference type="EMBL" id="LN871599">
    <property type="protein sequence ID" value="CCF75313.2"/>
    <property type="molecule type" value="Genomic_DNA"/>
</dbReference>
<dbReference type="OrthoDB" id="10251154at2759"/>
<dbReference type="GO" id="GO:0000462">
    <property type="term" value="P:maturation of SSU-rRNA from tricistronic rRNA transcript (SSU-rRNA, 5.8S rRNA, LSU-rRNA)"/>
    <property type="evidence" value="ECO:0007669"/>
    <property type="project" value="TreeGrafter"/>
</dbReference>
<dbReference type="InterPro" id="IPR001680">
    <property type="entry name" value="WD40_rpt"/>
</dbReference>
<evidence type="ECO:0000256" key="2">
    <source>
        <dbReference type="ARBA" id="ARBA00022552"/>
    </source>
</evidence>
<keyword evidence="2" id="KW-0698">rRNA processing</keyword>
<dbReference type="SMART" id="SM00320">
    <property type="entry name" value="WD40"/>
    <property type="match status" value="3"/>
</dbReference>
<dbReference type="PANTHER" id="PTHR14085:SF3">
    <property type="entry name" value="WD REPEAT-CONTAINING PROTEIN 46"/>
    <property type="match status" value="1"/>
</dbReference>
<evidence type="ECO:0000256" key="6">
    <source>
        <dbReference type="PROSITE-ProRule" id="PRU00221"/>
    </source>
</evidence>
<dbReference type="VEuPathDB" id="PiroplasmaDB:BmR1_04g05575"/>
<dbReference type="GeneID" id="24425759"/>
<dbReference type="GO" id="GO:0032040">
    <property type="term" value="C:small-subunit processome"/>
    <property type="evidence" value="ECO:0007669"/>
    <property type="project" value="TreeGrafter"/>
</dbReference>
<dbReference type="GO" id="GO:0030686">
    <property type="term" value="C:90S preribosome"/>
    <property type="evidence" value="ECO:0007669"/>
    <property type="project" value="TreeGrafter"/>
</dbReference>
<keyword evidence="4" id="KW-0677">Repeat</keyword>
<keyword evidence="3 6" id="KW-0853">WD repeat</keyword>
<keyword evidence="9" id="KW-1185">Reference proteome</keyword>
<dbReference type="Pfam" id="PF00400">
    <property type="entry name" value="WD40"/>
    <property type="match status" value="1"/>
</dbReference>
<sequence>MAANLNVNPNLIKLHSLFNKNRKPGLKERREARLRNSIASNSQKLAKSTAILTTTDSGSFDTGGNTIYHDKLSGSLTKGIIDRLFHLKLGYGPYRVKYSLNGRHLLLSGRKGTISLLDTHTLHLFCDVNLQQIIYDITFFHNHTLFAASQSKYIHIYDNCCTEIHCIRDTMLSYRLEFLPFHMLLTSIGEFGELTYQDISTGKVVCRHRTKKGTCDVMCSNDKNAVINLGHRNGVVSLWTPNVGKPVIEYVGHRGPVTAIDTYDEHYIISSGMDGLWKIWDLRKNDQVFARPVISSVAPKSLCISQKGVIALSVGPRIEFYKNVFDKFSPVHPFLKIVEDGDSIENIAFQPFEDILCYGSKYVVRTIVVPGSGEADIDTFDANPYQTKKQQREHEVHQLLEKLPADTISLNTNIIGTVVDHLPNVSLNNAVQTDLIDPKPDAIGKKMKSNNRKRTASKLKSKAYNKTFARRKEAMEKKLHEIMTKKPVELKELQNEVMAKHIFGDTYDNITKGSVKGAALSRYYKKK</sequence>
<name>I7J8C1_BABMR</name>
<evidence type="ECO:0000313" key="9">
    <source>
        <dbReference type="Proteomes" id="UP000002899"/>
    </source>
</evidence>
<comment type="subcellular location">
    <subcellularLocation>
        <location evidence="1">Nucleus</location>
        <location evidence="1">Nucleolus</location>
    </subcellularLocation>
</comment>
<feature type="repeat" description="WD" evidence="6">
    <location>
        <begin position="250"/>
        <end position="290"/>
    </location>
</feature>
<dbReference type="FunFam" id="2.130.10.10:FF:000378">
    <property type="entry name" value="U3 small nucleolar RNA-associated protein 7"/>
    <property type="match status" value="1"/>
</dbReference>
<dbReference type="PANTHER" id="PTHR14085">
    <property type="entry name" value="WD-REPEAT PROTEIN BING4"/>
    <property type="match status" value="1"/>
</dbReference>
<evidence type="ECO:0000256" key="4">
    <source>
        <dbReference type="ARBA" id="ARBA00022737"/>
    </source>
</evidence>
<reference evidence="8 9" key="3">
    <citation type="journal article" date="2016" name="Sci. Rep.">
        <title>Genome-wide diversity and gene expression profiling of Babesia microti isolates identify polymorphic genes that mediate host-pathogen interactions.</title>
        <authorList>
            <person name="Silva J.C."/>
            <person name="Cornillot E."/>
            <person name="McCracken C."/>
            <person name="Usmani-Brown S."/>
            <person name="Dwivedi A."/>
            <person name="Ifeonu O.O."/>
            <person name="Crabtree J."/>
            <person name="Gotia H.T."/>
            <person name="Virji A.Z."/>
            <person name="Reynes C."/>
            <person name="Colinge J."/>
            <person name="Kumar V."/>
            <person name="Lawres L."/>
            <person name="Pazzi J.E."/>
            <person name="Pablo J.V."/>
            <person name="Hung C."/>
            <person name="Brancato J."/>
            <person name="Kumari P."/>
            <person name="Orvis J."/>
            <person name="Tretina K."/>
            <person name="Chibucos M."/>
            <person name="Ott S."/>
            <person name="Sadzewicz L."/>
            <person name="Sengamalay N."/>
            <person name="Shetty A.C."/>
            <person name="Su Q."/>
            <person name="Tallon L."/>
            <person name="Fraser C.M."/>
            <person name="Frutos R."/>
            <person name="Molina D.M."/>
            <person name="Krause P.J."/>
            <person name="Ben Mamoun C."/>
        </authorList>
    </citation>
    <scope>NUCLEOTIDE SEQUENCE [LARGE SCALE GENOMIC DNA]</scope>
    <source>
        <strain evidence="8 9">RI</strain>
    </source>
</reference>
<dbReference type="InterPro" id="IPR036322">
    <property type="entry name" value="WD40_repeat_dom_sf"/>
</dbReference>
<dbReference type="Proteomes" id="UP000002899">
    <property type="component" value="Chromosome IV"/>
</dbReference>